<evidence type="ECO:0000256" key="1">
    <source>
        <dbReference type="ARBA" id="ARBA00023242"/>
    </source>
</evidence>
<dbReference type="PROSITE" id="PS00463">
    <property type="entry name" value="ZN2_CY6_FUNGAL_1"/>
    <property type="match status" value="1"/>
</dbReference>
<feature type="region of interest" description="Disordered" evidence="2">
    <location>
        <begin position="485"/>
        <end position="507"/>
    </location>
</feature>
<evidence type="ECO:0000313" key="5">
    <source>
        <dbReference type="Proteomes" id="UP000008181"/>
    </source>
</evidence>
<accession>G2QWD5</accession>
<dbReference type="Proteomes" id="UP000008181">
    <property type="component" value="Chromosome 1"/>
</dbReference>
<keyword evidence="5" id="KW-1185">Reference proteome</keyword>
<reference evidence="4 5" key="1">
    <citation type="journal article" date="2011" name="Nat. Biotechnol.">
        <title>Comparative genomic analysis of the thermophilic biomass-degrading fungi Myceliophthora thermophila and Thielavia terrestris.</title>
        <authorList>
            <person name="Berka R.M."/>
            <person name="Grigoriev I.V."/>
            <person name="Otillar R."/>
            <person name="Salamov A."/>
            <person name="Grimwood J."/>
            <person name="Reid I."/>
            <person name="Ishmael N."/>
            <person name="John T."/>
            <person name="Darmond C."/>
            <person name="Moisan M.-C."/>
            <person name="Henrissat B."/>
            <person name="Coutinho P.M."/>
            <person name="Lombard V."/>
            <person name="Natvig D.O."/>
            <person name="Lindquist E."/>
            <person name="Schmutz J."/>
            <person name="Lucas S."/>
            <person name="Harris P."/>
            <person name="Powlowski J."/>
            <person name="Bellemare A."/>
            <person name="Taylor D."/>
            <person name="Butler G."/>
            <person name="de Vries R.P."/>
            <person name="Allijn I.E."/>
            <person name="van den Brink J."/>
            <person name="Ushinsky S."/>
            <person name="Storms R."/>
            <person name="Powell A.J."/>
            <person name="Paulsen I.T."/>
            <person name="Elbourne L.D.H."/>
            <person name="Baker S.E."/>
            <person name="Magnuson J."/>
            <person name="LaBoissiere S."/>
            <person name="Clutterbuck A.J."/>
            <person name="Martinez D."/>
            <person name="Wogulis M."/>
            <person name="de Leon A.L."/>
            <person name="Rey M.W."/>
            <person name="Tsang A."/>
        </authorList>
    </citation>
    <scope>NUCLEOTIDE SEQUENCE [LARGE SCALE GENOMIC DNA]</scope>
    <source>
        <strain evidence="5">ATCC 38088 / NRRL 8126</strain>
    </source>
</reference>
<dbReference type="OrthoDB" id="5238393at2759"/>
<dbReference type="eggNOG" id="ENOG502RIWS">
    <property type="taxonomic scope" value="Eukaryota"/>
</dbReference>
<dbReference type="GO" id="GO:0000981">
    <property type="term" value="F:DNA-binding transcription factor activity, RNA polymerase II-specific"/>
    <property type="evidence" value="ECO:0007669"/>
    <property type="project" value="InterPro"/>
</dbReference>
<organism evidence="4 5">
    <name type="scientific">Thermothielavioides terrestris (strain ATCC 38088 / NRRL 8126)</name>
    <name type="common">Thielavia terrestris</name>
    <dbReference type="NCBI Taxonomy" id="578455"/>
    <lineage>
        <taxon>Eukaryota</taxon>
        <taxon>Fungi</taxon>
        <taxon>Dikarya</taxon>
        <taxon>Ascomycota</taxon>
        <taxon>Pezizomycotina</taxon>
        <taxon>Sordariomycetes</taxon>
        <taxon>Sordariomycetidae</taxon>
        <taxon>Sordariales</taxon>
        <taxon>Chaetomiaceae</taxon>
        <taxon>Thermothielavioides</taxon>
        <taxon>Thermothielavioides terrestris</taxon>
    </lineage>
</organism>
<keyword evidence="1" id="KW-0539">Nucleus</keyword>
<feature type="compositionally biased region" description="Polar residues" evidence="2">
    <location>
        <begin position="332"/>
        <end position="346"/>
    </location>
</feature>
<feature type="compositionally biased region" description="Basic and acidic residues" evidence="2">
    <location>
        <begin position="498"/>
        <end position="507"/>
    </location>
</feature>
<sequence>MPRSDSSTCFSAFHSGSGTVKAPRRERPPQLACDRCRGQKLRCIRTPNPNASCERCQKAGATCIIDSSVRMGRPRRTYKERRESPGSSYNPLSHPPTLPTSAQTGSGRGFSPSTDTWSARDLDDTVDTTLGGVQYLEPFDFALQDATLQGDTLDIPPADHYLNPTLDPSLDQSMPDVTGPGAARDTASAPAYSRFPAMRHESTRELSNLNVELYRQLSVVGPMASKYSTIHPSLIPPPDGNHTLSDAVVFMMNSLQTYHRLLVEILGLTDPPPHDAMCPHDLHKSRTSIGLLSPADARDGDDPVAEAVGSQQQQKQQQERKTNPSLSGDGELNTQQQQHDPSSSRNATAAAGAAAPAAAAAAAGGHLDMPTSLLLLSCHTNLVYLCRDVFAAIRAALLAPAPHRQLNLFTFSFLHVDEVSIPHDPDLQIIVLTQAVIRLIDRIERSLGSPADDDCELDSGSGEARRKAAMPYLPDFLMWCYGGSRAREDEEEEEEEEARLMDWELKR</sequence>
<feature type="region of interest" description="Disordered" evidence="2">
    <location>
        <begin position="1"/>
        <end position="28"/>
    </location>
</feature>
<feature type="region of interest" description="Disordered" evidence="2">
    <location>
        <begin position="292"/>
        <end position="351"/>
    </location>
</feature>
<feature type="region of interest" description="Disordered" evidence="2">
    <location>
        <begin position="73"/>
        <end position="120"/>
    </location>
</feature>
<dbReference type="KEGG" id="ttt:THITE_157823"/>
<dbReference type="InterPro" id="IPR001138">
    <property type="entry name" value="Zn2Cys6_DnaBD"/>
</dbReference>
<dbReference type="RefSeq" id="XP_003650246.1">
    <property type="nucleotide sequence ID" value="XM_003650198.1"/>
</dbReference>
<dbReference type="InterPro" id="IPR036864">
    <property type="entry name" value="Zn2-C6_fun-type_DNA-bd_sf"/>
</dbReference>
<dbReference type="EMBL" id="CP003009">
    <property type="protein sequence ID" value="AEO63910.1"/>
    <property type="molecule type" value="Genomic_DNA"/>
</dbReference>
<evidence type="ECO:0000256" key="2">
    <source>
        <dbReference type="SAM" id="MobiDB-lite"/>
    </source>
</evidence>
<gene>
    <name evidence="4" type="ORF">THITE_157823</name>
</gene>
<name>G2QWD5_THETT</name>
<dbReference type="SUPFAM" id="SSF57701">
    <property type="entry name" value="Zn2/Cys6 DNA-binding domain"/>
    <property type="match status" value="1"/>
</dbReference>
<dbReference type="GeneID" id="11519119"/>
<dbReference type="SMART" id="SM00066">
    <property type="entry name" value="GAL4"/>
    <property type="match status" value="1"/>
</dbReference>
<evidence type="ECO:0000313" key="4">
    <source>
        <dbReference type="EMBL" id="AEO63910.1"/>
    </source>
</evidence>
<protein>
    <recommendedName>
        <fullName evidence="3">Zn(2)-C6 fungal-type domain-containing protein</fullName>
    </recommendedName>
</protein>
<dbReference type="GO" id="GO:0008270">
    <property type="term" value="F:zinc ion binding"/>
    <property type="evidence" value="ECO:0007669"/>
    <property type="project" value="InterPro"/>
</dbReference>
<feature type="domain" description="Zn(2)-C6 fungal-type" evidence="3">
    <location>
        <begin position="32"/>
        <end position="65"/>
    </location>
</feature>
<evidence type="ECO:0000259" key="3">
    <source>
        <dbReference type="PROSITE" id="PS50048"/>
    </source>
</evidence>
<feature type="compositionally biased region" description="Polar residues" evidence="2">
    <location>
        <begin position="1"/>
        <end position="18"/>
    </location>
</feature>
<feature type="compositionally biased region" description="Polar residues" evidence="2">
    <location>
        <begin position="99"/>
        <end position="117"/>
    </location>
</feature>
<dbReference type="Pfam" id="PF00172">
    <property type="entry name" value="Zn_clus"/>
    <property type="match status" value="1"/>
</dbReference>
<dbReference type="Gene3D" id="4.10.240.10">
    <property type="entry name" value="Zn(2)-C6 fungal-type DNA-binding domain"/>
    <property type="match status" value="1"/>
</dbReference>
<dbReference type="PROSITE" id="PS50048">
    <property type="entry name" value="ZN2_CY6_FUNGAL_2"/>
    <property type="match status" value="1"/>
</dbReference>
<proteinExistence type="predicted"/>
<dbReference type="HOGENOM" id="CLU_537677_0_0_1"/>
<dbReference type="AlphaFoldDB" id="G2QWD5"/>
<dbReference type="CDD" id="cd00067">
    <property type="entry name" value="GAL4"/>
    <property type="match status" value="1"/>
</dbReference>